<sequence length="402" mass="45326">MRMGVFNFQGERLKEARQARGLYKNALAEMAGLSTTIISNYENNTHKPSSDVIDKISSVLNFSENYFLSPAFAEKIENIHWRDLQSETKTAREMTIARCQWACEVFSFICSEVEYSTAKLPDFDLPPDPTNISNDDIERVAVDLRKLWGVGTGPLPDVILGIENLGVPVVSIPLASDKQDGFCFYSNLLKTHFIGINSNTKSACRSRLDAAHELGHAILHKHLPKEKYANRSIHKLVEKQAFRFAGAVLFPERSFYKEVESFSVQEFKSLKKKWGMSIAAMIARSFDLGMIDSQQRSNLYRNMGRLGMRGHDRMEPYDDTMEKEEPRLMRRGIEAMLNSGVFSASAISSSIPIPAHEIEEIANLPKGTLTGQICEPKIELKSVITAKDLESGKVIEFNRYSK</sequence>
<proteinExistence type="inferred from homology"/>
<dbReference type="Proteomes" id="UP001431221">
    <property type="component" value="Unassembled WGS sequence"/>
</dbReference>
<dbReference type="PANTHER" id="PTHR43236:SF1">
    <property type="entry name" value="BLL7220 PROTEIN"/>
    <property type="match status" value="1"/>
</dbReference>
<dbReference type="RefSeq" id="WP_248153277.1">
    <property type="nucleotide sequence ID" value="NZ_JALNMJ010000005.1"/>
</dbReference>
<accession>A0ABT0GU39</accession>
<name>A0ABT0GU39_9HYPH</name>
<dbReference type="Pfam" id="PF12844">
    <property type="entry name" value="HTH_19"/>
    <property type="match status" value="1"/>
</dbReference>
<dbReference type="PANTHER" id="PTHR43236">
    <property type="entry name" value="ANTITOXIN HIGA1"/>
    <property type="match status" value="1"/>
</dbReference>
<comment type="similarity">
    <text evidence="1">Belongs to the short-chain fatty acyl-CoA assimilation regulator (ScfR) family.</text>
</comment>
<keyword evidence="4" id="KW-1185">Reference proteome</keyword>
<dbReference type="CDD" id="cd00093">
    <property type="entry name" value="HTH_XRE"/>
    <property type="match status" value="1"/>
</dbReference>
<protein>
    <submittedName>
        <fullName evidence="3">XRE family transcriptional regulator</fullName>
    </submittedName>
</protein>
<organism evidence="3 4">
    <name type="scientific">Roseibium sediminicola</name>
    <dbReference type="NCBI Taxonomy" id="2933272"/>
    <lineage>
        <taxon>Bacteria</taxon>
        <taxon>Pseudomonadati</taxon>
        <taxon>Pseudomonadota</taxon>
        <taxon>Alphaproteobacteria</taxon>
        <taxon>Hyphomicrobiales</taxon>
        <taxon>Stappiaceae</taxon>
        <taxon>Roseibium</taxon>
    </lineage>
</organism>
<dbReference type="SUPFAM" id="SSF47413">
    <property type="entry name" value="lambda repressor-like DNA-binding domains"/>
    <property type="match status" value="1"/>
</dbReference>
<reference evidence="3" key="1">
    <citation type="submission" date="2022-04" db="EMBL/GenBank/DDBJ databases">
        <title>Roseibium sp. CAU 1639 isolated from mud.</title>
        <authorList>
            <person name="Kim W."/>
        </authorList>
    </citation>
    <scope>NUCLEOTIDE SEQUENCE</scope>
    <source>
        <strain evidence="3">CAU 1639</strain>
    </source>
</reference>
<dbReference type="Gene3D" id="1.10.10.2910">
    <property type="match status" value="1"/>
</dbReference>
<dbReference type="PROSITE" id="PS50943">
    <property type="entry name" value="HTH_CROC1"/>
    <property type="match status" value="1"/>
</dbReference>
<dbReference type="InterPro" id="IPR010982">
    <property type="entry name" value="Lambda_DNA-bd_dom_sf"/>
</dbReference>
<feature type="domain" description="HTH cro/C1-type" evidence="2">
    <location>
        <begin position="13"/>
        <end position="67"/>
    </location>
</feature>
<dbReference type="InterPro" id="IPR001387">
    <property type="entry name" value="Cro/C1-type_HTH"/>
</dbReference>
<evidence type="ECO:0000259" key="2">
    <source>
        <dbReference type="PROSITE" id="PS50943"/>
    </source>
</evidence>
<evidence type="ECO:0000313" key="3">
    <source>
        <dbReference type="EMBL" id="MCK7612328.1"/>
    </source>
</evidence>
<dbReference type="InterPro" id="IPR010359">
    <property type="entry name" value="IrrE_HExxH"/>
</dbReference>
<dbReference type="InterPro" id="IPR052345">
    <property type="entry name" value="Rad_response_metalloprotease"/>
</dbReference>
<dbReference type="EMBL" id="JALNMJ010000005">
    <property type="protein sequence ID" value="MCK7612328.1"/>
    <property type="molecule type" value="Genomic_DNA"/>
</dbReference>
<dbReference type="Gene3D" id="1.10.260.40">
    <property type="entry name" value="lambda repressor-like DNA-binding domains"/>
    <property type="match status" value="1"/>
</dbReference>
<dbReference type="Pfam" id="PF06114">
    <property type="entry name" value="Peptidase_M78"/>
    <property type="match status" value="1"/>
</dbReference>
<evidence type="ECO:0000256" key="1">
    <source>
        <dbReference type="ARBA" id="ARBA00007227"/>
    </source>
</evidence>
<evidence type="ECO:0000313" key="4">
    <source>
        <dbReference type="Proteomes" id="UP001431221"/>
    </source>
</evidence>
<gene>
    <name evidence="3" type="ORF">M0H32_09165</name>
</gene>
<dbReference type="SMART" id="SM00530">
    <property type="entry name" value="HTH_XRE"/>
    <property type="match status" value="1"/>
</dbReference>
<comment type="caution">
    <text evidence="3">The sequence shown here is derived from an EMBL/GenBank/DDBJ whole genome shotgun (WGS) entry which is preliminary data.</text>
</comment>